<evidence type="ECO:0000313" key="3">
    <source>
        <dbReference type="Proteomes" id="UP001564408"/>
    </source>
</evidence>
<protein>
    <recommendedName>
        <fullName evidence="4">PepSY domain-containing protein</fullName>
    </recommendedName>
</protein>
<dbReference type="EMBL" id="JBDKXB010000004">
    <property type="protein sequence ID" value="MEY6431813.1"/>
    <property type="molecule type" value="Genomic_DNA"/>
</dbReference>
<gene>
    <name evidence="2" type="ORF">ABC977_05245</name>
</gene>
<feature type="region of interest" description="Disordered" evidence="1">
    <location>
        <begin position="24"/>
        <end position="50"/>
    </location>
</feature>
<reference evidence="2 3" key="1">
    <citation type="submission" date="2024-05" db="EMBL/GenBank/DDBJ databases">
        <title>Genome Sequence and Characterization of the New Strain Purple Sulfur Bacterium of Genus Thioalkalicoccus.</title>
        <authorList>
            <person name="Bryantseva I.A."/>
            <person name="Kyndt J.A."/>
            <person name="Imhoff J.F."/>
        </authorList>
    </citation>
    <scope>NUCLEOTIDE SEQUENCE [LARGE SCALE GENOMIC DNA]</scope>
    <source>
        <strain evidence="2 3">Um2</strain>
    </source>
</reference>
<accession>A0ABV4BE76</accession>
<dbReference type="RefSeq" id="WP_369666195.1">
    <property type="nucleotide sequence ID" value="NZ_JBDKXB010000004.1"/>
</dbReference>
<organism evidence="2 3">
    <name type="scientific">Thioalkalicoccus limnaeus</name>
    <dbReference type="NCBI Taxonomy" id="120681"/>
    <lineage>
        <taxon>Bacteria</taxon>
        <taxon>Pseudomonadati</taxon>
        <taxon>Pseudomonadota</taxon>
        <taxon>Gammaproteobacteria</taxon>
        <taxon>Chromatiales</taxon>
        <taxon>Chromatiaceae</taxon>
        <taxon>Thioalkalicoccus</taxon>
    </lineage>
</organism>
<evidence type="ECO:0000256" key="1">
    <source>
        <dbReference type="SAM" id="MobiDB-lite"/>
    </source>
</evidence>
<feature type="compositionally biased region" description="Low complexity" evidence="1">
    <location>
        <begin position="34"/>
        <end position="49"/>
    </location>
</feature>
<comment type="caution">
    <text evidence="2">The sequence shown here is derived from an EMBL/GenBank/DDBJ whole genome shotgun (WGS) entry which is preliminary data.</text>
</comment>
<evidence type="ECO:0008006" key="4">
    <source>
        <dbReference type="Google" id="ProtNLM"/>
    </source>
</evidence>
<proteinExistence type="predicted"/>
<dbReference type="Proteomes" id="UP001564408">
    <property type="component" value="Unassembled WGS sequence"/>
</dbReference>
<keyword evidence="3" id="KW-1185">Reference proteome</keyword>
<sequence length="81" mass="8754">MKRLTVLLLVVTLTLLGQVVEARRDGGNNRGGLTERQAAEAAQRQTGGQVLSVKPASNGYRVRVLTRDGEVREIVVPDSGR</sequence>
<name>A0ABV4BE76_9GAMM</name>
<evidence type="ECO:0000313" key="2">
    <source>
        <dbReference type="EMBL" id="MEY6431813.1"/>
    </source>
</evidence>